<evidence type="ECO:0000256" key="4">
    <source>
        <dbReference type="ARBA" id="ARBA00022917"/>
    </source>
</evidence>
<dbReference type="GO" id="GO:0043022">
    <property type="term" value="F:ribosome binding"/>
    <property type="evidence" value="ECO:0007669"/>
    <property type="project" value="TreeGrafter"/>
</dbReference>
<feature type="region of interest" description="Disordered" evidence="5">
    <location>
        <begin position="125"/>
        <end position="147"/>
    </location>
</feature>
<dbReference type="PANTHER" id="PTHR13227:SF0">
    <property type="entry name" value="EUKARYOTIC TRANSLATION INITIATION FACTOR 2A"/>
    <property type="match status" value="1"/>
</dbReference>
<dbReference type="GO" id="GO:0003729">
    <property type="term" value="F:mRNA binding"/>
    <property type="evidence" value="ECO:0007669"/>
    <property type="project" value="TreeGrafter"/>
</dbReference>
<gene>
    <name evidence="6" type="ORF">RFULGI_LOCUS8924</name>
</gene>
<evidence type="ECO:0000313" key="6">
    <source>
        <dbReference type="EMBL" id="CAG8662957.1"/>
    </source>
</evidence>
<evidence type="ECO:0000256" key="3">
    <source>
        <dbReference type="ARBA" id="ARBA00022737"/>
    </source>
</evidence>
<protein>
    <submittedName>
        <fullName evidence="6">7770_t:CDS:1</fullName>
    </submittedName>
</protein>
<dbReference type="GO" id="GO:0022627">
    <property type="term" value="C:cytosolic small ribosomal subunit"/>
    <property type="evidence" value="ECO:0007669"/>
    <property type="project" value="TreeGrafter"/>
</dbReference>
<reference evidence="6" key="1">
    <citation type="submission" date="2021-06" db="EMBL/GenBank/DDBJ databases">
        <authorList>
            <person name="Kallberg Y."/>
            <person name="Tangrot J."/>
            <person name="Rosling A."/>
        </authorList>
    </citation>
    <scope>NUCLEOTIDE SEQUENCE</scope>
    <source>
        <strain evidence="6">IN212</strain>
    </source>
</reference>
<feature type="non-terminal residue" evidence="6">
    <location>
        <position position="1"/>
    </location>
</feature>
<dbReference type="OrthoDB" id="2194683at2759"/>
<dbReference type="GO" id="GO:0000049">
    <property type="term" value="F:tRNA binding"/>
    <property type="evidence" value="ECO:0007669"/>
    <property type="project" value="TreeGrafter"/>
</dbReference>
<feature type="compositionally biased region" description="Polar residues" evidence="5">
    <location>
        <begin position="127"/>
        <end position="141"/>
    </location>
</feature>
<dbReference type="GO" id="GO:0003743">
    <property type="term" value="F:translation initiation factor activity"/>
    <property type="evidence" value="ECO:0007669"/>
    <property type="project" value="UniProtKB-KW"/>
</dbReference>
<name>A0A9N9HBH9_9GLOM</name>
<organism evidence="6 7">
    <name type="scientific">Racocetra fulgida</name>
    <dbReference type="NCBI Taxonomy" id="60492"/>
    <lineage>
        <taxon>Eukaryota</taxon>
        <taxon>Fungi</taxon>
        <taxon>Fungi incertae sedis</taxon>
        <taxon>Mucoromycota</taxon>
        <taxon>Glomeromycotina</taxon>
        <taxon>Glomeromycetes</taxon>
        <taxon>Diversisporales</taxon>
        <taxon>Gigasporaceae</taxon>
        <taxon>Racocetra</taxon>
    </lineage>
</organism>
<accession>A0A9N9HBH9</accession>
<dbReference type="InterPro" id="IPR011387">
    <property type="entry name" value="TIF2A"/>
</dbReference>
<proteinExistence type="predicted"/>
<keyword evidence="1" id="KW-0396">Initiation factor</keyword>
<keyword evidence="2" id="KW-0853">WD repeat</keyword>
<comment type="caution">
    <text evidence="6">The sequence shown here is derived from an EMBL/GenBank/DDBJ whole genome shotgun (WGS) entry which is preliminary data.</text>
</comment>
<sequence length="174" mass="19209">IWDRENLKKLTTIEAPNSSECFWSPDGPSVEQYPMRTLSPPPKVSEDFGALAAKPSRNPSVYLLPAVKNKKKREAAKKKKEEANLASEKNVVSSLHQSPAPTQQVIDNDIIDTDNVTDLAKEPIASALSTNGTSQGGSSLSETDKKIRNLTKKLRQIAELKERQQKGDKLELTQ</sequence>
<evidence type="ECO:0000313" key="7">
    <source>
        <dbReference type="Proteomes" id="UP000789396"/>
    </source>
</evidence>
<dbReference type="Proteomes" id="UP000789396">
    <property type="component" value="Unassembled WGS sequence"/>
</dbReference>
<dbReference type="AlphaFoldDB" id="A0A9N9HBH9"/>
<keyword evidence="7" id="KW-1185">Reference proteome</keyword>
<feature type="compositionally biased region" description="Polar residues" evidence="5">
    <location>
        <begin position="91"/>
        <end position="101"/>
    </location>
</feature>
<feature type="non-terminal residue" evidence="6">
    <location>
        <position position="174"/>
    </location>
</feature>
<feature type="region of interest" description="Disordered" evidence="5">
    <location>
        <begin position="72"/>
        <end position="109"/>
    </location>
</feature>
<evidence type="ECO:0000256" key="2">
    <source>
        <dbReference type="ARBA" id="ARBA00022574"/>
    </source>
</evidence>
<dbReference type="PANTHER" id="PTHR13227">
    <property type="entry name" value="EUKARYOTIC TRANSLATION INITIATION FACTOR 2A"/>
    <property type="match status" value="1"/>
</dbReference>
<evidence type="ECO:0000256" key="1">
    <source>
        <dbReference type="ARBA" id="ARBA00022540"/>
    </source>
</evidence>
<dbReference type="EMBL" id="CAJVPZ010015066">
    <property type="protein sequence ID" value="CAG8662957.1"/>
    <property type="molecule type" value="Genomic_DNA"/>
</dbReference>
<feature type="region of interest" description="Disordered" evidence="5">
    <location>
        <begin position="20"/>
        <end position="41"/>
    </location>
</feature>
<evidence type="ECO:0000256" key="5">
    <source>
        <dbReference type="SAM" id="MobiDB-lite"/>
    </source>
</evidence>
<keyword evidence="3" id="KW-0677">Repeat</keyword>
<keyword evidence="4" id="KW-0648">Protein biosynthesis</keyword>